<dbReference type="EMBL" id="CADEPI010000131">
    <property type="protein sequence ID" value="CAB3376716.1"/>
    <property type="molecule type" value="Genomic_DNA"/>
</dbReference>
<accession>A0A8S1D3M5</accession>
<sequence>MASTDEDKMIPIYFGPEDNLEVIIVSRRNLSSCRIFFANCAESAPHHILITKNPKPIRLILHYAQNPKEFQLPEMSISDIIDAVKQVESLMVHDLCKLLIDSLLEIIKKDVWQYFLNRNYLPKTVAAVCVKIMCEDPEQQLSNLATAEVVLSKSVMGELLTLDMLSVDSEETLIIAGFKFINELRDGTKNLEEYRKYYRTYFLPFLRLLTLRPGDLARLYPILLPEETLLLLSQLRDNVPLLTFKDLPENHALFWHFKEYKRKSAVHHYLIVVRDEEILDLREVVREGEFIVMDPGENKFVFSFVANENITITDVYLFSQLDLEVEDFNAKDVMRHLERKEHQHLNINRNKWKLRLISDCGPSTDRVFLANQRHSLRLNKWITFTTNFSVPKNSRVSLEVVLREELFMRHVVAQPDRIFESINGVETRRIFDNVNLEHFHKGVGPTNEFKPVTDEAFTVFKGLRYKLN</sequence>
<keyword evidence="2" id="KW-1185">Reference proteome</keyword>
<evidence type="ECO:0008006" key="3">
    <source>
        <dbReference type="Google" id="ProtNLM"/>
    </source>
</evidence>
<protein>
    <recommendedName>
        <fullName evidence="3">BTB domain-containing protein</fullName>
    </recommendedName>
</protein>
<proteinExistence type="predicted"/>
<name>A0A8S1D3M5_9INSE</name>
<evidence type="ECO:0000313" key="2">
    <source>
        <dbReference type="Proteomes" id="UP000494165"/>
    </source>
</evidence>
<dbReference type="AlphaFoldDB" id="A0A8S1D3M5"/>
<gene>
    <name evidence="1" type="ORF">CLODIP_2_CD05083</name>
</gene>
<comment type="caution">
    <text evidence="1">The sequence shown here is derived from an EMBL/GenBank/DDBJ whole genome shotgun (WGS) entry which is preliminary data.</text>
</comment>
<organism evidence="1 2">
    <name type="scientific">Cloeon dipterum</name>
    <dbReference type="NCBI Taxonomy" id="197152"/>
    <lineage>
        <taxon>Eukaryota</taxon>
        <taxon>Metazoa</taxon>
        <taxon>Ecdysozoa</taxon>
        <taxon>Arthropoda</taxon>
        <taxon>Hexapoda</taxon>
        <taxon>Insecta</taxon>
        <taxon>Pterygota</taxon>
        <taxon>Palaeoptera</taxon>
        <taxon>Ephemeroptera</taxon>
        <taxon>Pisciforma</taxon>
        <taxon>Baetidae</taxon>
        <taxon>Cloeon</taxon>
    </lineage>
</organism>
<dbReference type="Proteomes" id="UP000494165">
    <property type="component" value="Unassembled WGS sequence"/>
</dbReference>
<evidence type="ECO:0000313" key="1">
    <source>
        <dbReference type="EMBL" id="CAB3376716.1"/>
    </source>
</evidence>
<reference evidence="1 2" key="1">
    <citation type="submission" date="2020-04" db="EMBL/GenBank/DDBJ databases">
        <authorList>
            <person name="Alioto T."/>
            <person name="Alioto T."/>
            <person name="Gomez Garrido J."/>
        </authorList>
    </citation>
    <scope>NUCLEOTIDE SEQUENCE [LARGE SCALE GENOMIC DNA]</scope>
</reference>